<dbReference type="RefSeq" id="WP_126781467.1">
    <property type="nucleotide sequence ID" value="NZ_JBQDMR010000029.1"/>
</dbReference>
<feature type="transmembrane region" description="Helical" evidence="1">
    <location>
        <begin position="96"/>
        <end position="117"/>
    </location>
</feature>
<evidence type="ECO:0008006" key="4">
    <source>
        <dbReference type="Google" id="ProtNLM"/>
    </source>
</evidence>
<dbReference type="EMBL" id="NGJU01000019">
    <property type="protein sequence ID" value="RST93210.1"/>
    <property type="molecule type" value="Genomic_DNA"/>
</dbReference>
<evidence type="ECO:0000256" key="1">
    <source>
        <dbReference type="SAM" id="Phobius"/>
    </source>
</evidence>
<dbReference type="OrthoDB" id="2360056at2"/>
<protein>
    <recommendedName>
        <fullName evidence="4">DUF1129 domain-containing protein</fullName>
    </recommendedName>
</protein>
<dbReference type="SUPFAM" id="SSF158560">
    <property type="entry name" value="BH3980-like"/>
    <property type="match status" value="1"/>
</dbReference>
<gene>
    <name evidence="2" type="ORF">CBF35_12110</name>
</gene>
<keyword evidence="1" id="KW-1133">Transmembrane helix</keyword>
<dbReference type="Proteomes" id="UP000287239">
    <property type="component" value="Unassembled WGS sequence"/>
</dbReference>
<organism evidence="2 3">
    <name type="scientific">Vagococcus salmoninarum</name>
    <dbReference type="NCBI Taxonomy" id="2739"/>
    <lineage>
        <taxon>Bacteria</taxon>
        <taxon>Bacillati</taxon>
        <taxon>Bacillota</taxon>
        <taxon>Bacilli</taxon>
        <taxon>Lactobacillales</taxon>
        <taxon>Enterococcaceae</taxon>
        <taxon>Vagococcus</taxon>
    </lineage>
</organism>
<dbReference type="GeneID" id="98569084"/>
<feature type="transmembrane region" description="Helical" evidence="1">
    <location>
        <begin position="129"/>
        <end position="147"/>
    </location>
</feature>
<sequence length="230" mass="25354">MEELALREMVAQNRELEAQLTKRNEQYIFDLKKSLVAGNLSDELQAIALSSILAELVAGQKTGKTARQLFGTVTERTDIILNAPTPAKESNWKQMWLANTLMIFGFLSLLSGALPLLSKANATGQQQGILTIIIASITGGYAFYVAYKKIYIYDRPGADQSQRPGTLKSMGMMVGIMLVWMVFFMGSALITPTINVTLEPFVYLVLAGIGFATQYVLKKKFNIRGSLASR</sequence>
<dbReference type="AlphaFoldDB" id="A0A429ZHM3"/>
<accession>A0A429ZHM3</accession>
<keyword evidence="1" id="KW-0812">Transmembrane</keyword>
<keyword evidence="3" id="KW-1185">Reference proteome</keyword>
<feature type="transmembrane region" description="Helical" evidence="1">
    <location>
        <begin position="170"/>
        <end position="194"/>
    </location>
</feature>
<proteinExistence type="predicted"/>
<dbReference type="Pfam" id="PF06570">
    <property type="entry name" value="DUF1129"/>
    <property type="match status" value="1"/>
</dbReference>
<evidence type="ECO:0000313" key="3">
    <source>
        <dbReference type="Proteomes" id="UP000287239"/>
    </source>
</evidence>
<dbReference type="PIRSF" id="PIRSF033111">
    <property type="entry name" value="UCP033111"/>
    <property type="match status" value="1"/>
</dbReference>
<evidence type="ECO:0000313" key="2">
    <source>
        <dbReference type="EMBL" id="RST93210.1"/>
    </source>
</evidence>
<dbReference type="InterPro" id="IPR009214">
    <property type="entry name" value="DUF1129"/>
</dbReference>
<comment type="caution">
    <text evidence="2">The sequence shown here is derived from an EMBL/GenBank/DDBJ whole genome shotgun (WGS) entry which is preliminary data.</text>
</comment>
<reference evidence="2 3" key="1">
    <citation type="submission" date="2017-05" db="EMBL/GenBank/DDBJ databases">
        <title>Vagococcus spp. assemblies.</title>
        <authorList>
            <person name="Gulvik C.A."/>
        </authorList>
    </citation>
    <scope>NUCLEOTIDE SEQUENCE [LARGE SCALE GENOMIC DNA]</scope>
    <source>
        <strain evidence="2 3">NCFB 2777</strain>
    </source>
</reference>
<feature type="transmembrane region" description="Helical" evidence="1">
    <location>
        <begin position="200"/>
        <end position="217"/>
    </location>
</feature>
<keyword evidence="1" id="KW-0472">Membrane</keyword>
<name>A0A429ZHM3_9ENTE</name>